<evidence type="ECO:0000259" key="2">
    <source>
        <dbReference type="Pfam" id="PF08881"/>
    </source>
</evidence>
<evidence type="ECO:0000313" key="3">
    <source>
        <dbReference type="EMBL" id="KAH7016459.1"/>
    </source>
</evidence>
<dbReference type="GeneID" id="70185245"/>
<reference evidence="3" key="1">
    <citation type="journal article" date="2021" name="Nat. Commun.">
        <title>Genetic determinants of endophytism in the Arabidopsis root mycobiome.</title>
        <authorList>
            <person name="Mesny F."/>
            <person name="Miyauchi S."/>
            <person name="Thiergart T."/>
            <person name="Pickel B."/>
            <person name="Atanasova L."/>
            <person name="Karlsson M."/>
            <person name="Huettel B."/>
            <person name="Barry K.W."/>
            <person name="Haridas S."/>
            <person name="Chen C."/>
            <person name="Bauer D."/>
            <person name="Andreopoulos W."/>
            <person name="Pangilinan J."/>
            <person name="LaButti K."/>
            <person name="Riley R."/>
            <person name="Lipzen A."/>
            <person name="Clum A."/>
            <person name="Drula E."/>
            <person name="Henrissat B."/>
            <person name="Kohler A."/>
            <person name="Grigoriev I.V."/>
            <person name="Martin F.M."/>
            <person name="Hacquard S."/>
        </authorList>
    </citation>
    <scope>NUCLEOTIDE SEQUENCE</scope>
    <source>
        <strain evidence="3">MPI-CAGE-CH-0230</strain>
    </source>
</reference>
<dbReference type="RefSeq" id="XP_046006083.1">
    <property type="nucleotide sequence ID" value="XM_046155699.1"/>
</dbReference>
<dbReference type="InterPro" id="IPR011058">
    <property type="entry name" value="Cyanovirin-N"/>
</dbReference>
<feature type="domain" description="Cyanovirin-N" evidence="2">
    <location>
        <begin position="48"/>
        <end position="141"/>
    </location>
</feature>
<gene>
    <name evidence="3" type="ORF">B0I36DRAFT_337758</name>
</gene>
<comment type="caution">
    <text evidence="3">The sequence shown here is derived from an EMBL/GenBank/DDBJ whole genome shotgun (WGS) entry which is preliminary data.</text>
</comment>
<dbReference type="Pfam" id="PF08881">
    <property type="entry name" value="CVNH"/>
    <property type="match status" value="1"/>
</dbReference>
<dbReference type="Gene3D" id="2.30.60.10">
    <property type="entry name" value="Cyanovirin-N"/>
    <property type="match status" value="1"/>
</dbReference>
<feature type="signal peptide" evidence="1">
    <location>
        <begin position="1"/>
        <end position="21"/>
    </location>
</feature>
<name>A0A9P8XTV1_9PEZI</name>
<keyword evidence="4" id="KW-1185">Reference proteome</keyword>
<evidence type="ECO:0000313" key="4">
    <source>
        <dbReference type="Proteomes" id="UP000756346"/>
    </source>
</evidence>
<dbReference type="AlphaFoldDB" id="A0A9P8XTV1"/>
<organism evidence="3 4">
    <name type="scientific">Microdochium trichocladiopsis</name>
    <dbReference type="NCBI Taxonomy" id="1682393"/>
    <lineage>
        <taxon>Eukaryota</taxon>
        <taxon>Fungi</taxon>
        <taxon>Dikarya</taxon>
        <taxon>Ascomycota</taxon>
        <taxon>Pezizomycotina</taxon>
        <taxon>Sordariomycetes</taxon>
        <taxon>Xylariomycetidae</taxon>
        <taxon>Xylariales</taxon>
        <taxon>Microdochiaceae</taxon>
        <taxon>Microdochium</taxon>
    </lineage>
</organism>
<feature type="chain" id="PRO_5040393973" description="Cyanovirin-N domain-containing protein" evidence="1">
    <location>
        <begin position="22"/>
        <end position="178"/>
    </location>
</feature>
<dbReference type="EMBL" id="JAGTJQ010000012">
    <property type="protein sequence ID" value="KAH7016459.1"/>
    <property type="molecule type" value="Genomic_DNA"/>
</dbReference>
<accession>A0A9P8XTV1</accession>
<dbReference type="SUPFAM" id="SSF51322">
    <property type="entry name" value="Cyanovirin-N"/>
    <property type="match status" value="1"/>
</dbReference>
<evidence type="ECO:0000256" key="1">
    <source>
        <dbReference type="SAM" id="SignalP"/>
    </source>
</evidence>
<dbReference type="InterPro" id="IPR036673">
    <property type="entry name" value="Cyanovirin-N_sf"/>
</dbReference>
<sequence length="178" mass="19261">MGHKPFLSLFAFVLSLSKGLCDTYQHNLFELCDGIRVHSTQSPGAFSGSVILGANCHLWPNSSRVAYSYLDLAPCLWNHGGRLAISDSIDECGGYFVNSCENCFLDPKHNTLSCECTSPSGKKMSSVLLSDFLDASAGHLTCSNGAWIGARGPNIKACTNTTMTFNHRRSLFGKLSTL</sequence>
<proteinExistence type="predicted"/>
<keyword evidence="1" id="KW-0732">Signal</keyword>
<dbReference type="Proteomes" id="UP000756346">
    <property type="component" value="Unassembled WGS sequence"/>
</dbReference>
<protein>
    <recommendedName>
        <fullName evidence="2">Cyanovirin-N domain-containing protein</fullName>
    </recommendedName>
</protein>